<reference evidence="3 4" key="1">
    <citation type="journal article" date="2019" name="Environ. Microbiol.">
        <title>Species interactions and distinct microbial communities in high Arctic permafrost affected cryosols are associated with the CH4 and CO2 gas fluxes.</title>
        <authorList>
            <person name="Altshuler I."/>
            <person name="Hamel J."/>
            <person name="Turney S."/>
            <person name="Magnuson E."/>
            <person name="Levesque R."/>
            <person name="Greer C."/>
            <person name="Whyte L.G."/>
        </authorList>
    </citation>
    <scope>NUCLEOTIDE SEQUENCE [LARGE SCALE GENOMIC DNA]</scope>
    <source>
        <strain evidence="3 4">S5.20</strain>
    </source>
</reference>
<protein>
    <recommendedName>
        <fullName evidence="2">DUF6603 domain-containing protein</fullName>
    </recommendedName>
</protein>
<proteinExistence type="predicted"/>
<name>A0A502ECT6_9MYCO</name>
<evidence type="ECO:0000256" key="1">
    <source>
        <dbReference type="SAM" id="MobiDB-lite"/>
    </source>
</evidence>
<evidence type="ECO:0000259" key="2">
    <source>
        <dbReference type="Pfam" id="PF20248"/>
    </source>
</evidence>
<dbReference type="OrthoDB" id="535891at2"/>
<comment type="caution">
    <text evidence="3">The sequence shown here is derived from an EMBL/GenBank/DDBJ whole genome shotgun (WGS) entry which is preliminary data.</text>
</comment>
<dbReference type="InterPro" id="IPR046538">
    <property type="entry name" value="DUF6603"/>
</dbReference>
<organism evidence="3 4">
    <name type="scientific">Mycolicibacterium hodleri</name>
    <dbReference type="NCBI Taxonomy" id="49897"/>
    <lineage>
        <taxon>Bacteria</taxon>
        <taxon>Bacillati</taxon>
        <taxon>Actinomycetota</taxon>
        <taxon>Actinomycetes</taxon>
        <taxon>Mycobacteriales</taxon>
        <taxon>Mycobacteriaceae</taxon>
        <taxon>Mycolicibacterium</taxon>
    </lineage>
</organism>
<sequence>MAGTSALEGLTNTFVDAMRSALDGTNPMLPELSPPNEQAARAALDDLVPRAEAVTDAADPVAWIDAIDSWRDRVFDFVDNAFGGPSGPDAALVRFLEERAPRTAAFLALTGVIVHHPSGTDDVDWTKAQALISDPGTLVNESLWDALLGDADLPGTGRLPAVIVALLLLAPQTILALSSGDMKVAGLPAPPTDAPGPWRSFREASEGWISITVPLGDPARPHPYPGGIFDFAADLLPDLSATLGIRSQRLALPGGVNRTVFEMWLAVAVEGDRWQLDLGSGWFVRVEPGLSGGFGYDGDWHGAFRQFVLDNTNAPGPGDPVVVTLGREQPDDPPDIVLGPPYDTRLIIQDLEVFLKVREDHPIVEIGAFVHGFAAVLTNRWWRTFGASDTLFRDGIRLDLDLDIAYVEGKGVQLNAGAGLAVTFNIDKGLGNDKSPVSIKLHDIKVLVPIQATQDSFDIRAEVRFHASLRIGPVTLVIDGLGGWVGWWTVDGETEHLGFLPPTGAGLEISAGIFTGGGFLDFTGGPNERFGGLIYVKVGLFELTAFGLHELTGKPGDANRKTSFILVIGVRFAPGIQLGFGIEISGFGGLIGINRRADTDALRERLTSGAAGNVLFAEDPVRNAPAILGDLGALFPSAEGHHVFGPTIQLSWLNLAGAKVFKLDVGLFFEFPGPSRIILLGSARAQVPPIKDVPHLLDIRFDIVGFVDFPKSIVEFDATLISSTAMYTLNLTGDLAFRVSWGDRPYLLLSFGGFHPRFDPKPAQFPDLARLALTVKTGFLSAGIFFRAEAYLAITSNTVQFGAKVELGYSVGRLNLVGFLALDAIIQFDPFWFEVSVSAGVRLRWNSTTLAGVRFEGLISGPGPITLTGKACFEILWFDICASASITIGDSQDPAPPAVSSVTQALTPQLQDPANLTPAGGDDPQAVPQVRPSAPSAPPVVSPLGALQWTQKRAPFDVLLDRFEGQPLPAQQSVVVESPQAAGKVDDWFAPGSSVNLSESEALHRPAFERLESGVQIGFGALNTSAALRHDVTVIEVRLPHPPRFHVEALLFAAITLDGIRARTAAAAVRTTAAKIGVTDERMDVRGTDGAILESGRSMTDAFQRARNLGGVALHPLDVVDIGAI</sequence>
<dbReference type="RefSeq" id="WP_140690550.1">
    <property type="nucleotide sequence ID" value="NZ_RCZG01000004.1"/>
</dbReference>
<feature type="region of interest" description="Disordered" evidence="1">
    <location>
        <begin position="911"/>
        <end position="938"/>
    </location>
</feature>
<feature type="domain" description="DUF6603" evidence="2">
    <location>
        <begin position="453"/>
        <end position="1000"/>
    </location>
</feature>
<dbReference type="Proteomes" id="UP000320095">
    <property type="component" value="Unassembled WGS sequence"/>
</dbReference>
<dbReference type="AlphaFoldDB" id="A0A502ECT6"/>
<evidence type="ECO:0000313" key="4">
    <source>
        <dbReference type="Proteomes" id="UP000320095"/>
    </source>
</evidence>
<accession>A0A502ECT6</accession>
<dbReference type="EMBL" id="RCZG01000004">
    <property type="protein sequence ID" value="TPG34201.1"/>
    <property type="molecule type" value="Genomic_DNA"/>
</dbReference>
<evidence type="ECO:0000313" key="3">
    <source>
        <dbReference type="EMBL" id="TPG34201.1"/>
    </source>
</evidence>
<dbReference type="Pfam" id="PF20248">
    <property type="entry name" value="DUF6603"/>
    <property type="match status" value="1"/>
</dbReference>
<keyword evidence="4" id="KW-1185">Reference proteome</keyword>
<gene>
    <name evidence="3" type="ORF">EAH80_11390</name>
</gene>